<reference evidence="2" key="1">
    <citation type="journal article" date="2024" name="Proc. Natl. Acad. Sci. U.S.A.">
        <title>Extraordinary preservation of gene collinearity over three hundred million years revealed in homosporous lycophytes.</title>
        <authorList>
            <person name="Li C."/>
            <person name="Wickell D."/>
            <person name="Kuo L.Y."/>
            <person name="Chen X."/>
            <person name="Nie B."/>
            <person name="Liao X."/>
            <person name="Peng D."/>
            <person name="Ji J."/>
            <person name="Jenkins J."/>
            <person name="Williams M."/>
            <person name="Shu S."/>
            <person name="Plott C."/>
            <person name="Barry K."/>
            <person name="Rajasekar S."/>
            <person name="Grimwood J."/>
            <person name="Han X."/>
            <person name="Sun S."/>
            <person name="Hou Z."/>
            <person name="He W."/>
            <person name="Dai G."/>
            <person name="Sun C."/>
            <person name="Schmutz J."/>
            <person name="Leebens-Mack J.H."/>
            <person name="Li F.W."/>
            <person name="Wang L."/>
        </authorList>
    </citation>
    <scope>NUCLEOTIDE SEQUENCE [LARGE SCALE GENOMIC DNA]</scope>
    <source>
        <strain evidence="2">cv. PW_Plant_1</strain>
    </source>
</reference>
<protein>
    <submittedName>
        <fullName evidence="1">Uncharacterized protein</fullName>
    </submittedName>
</protein>
<dbReference type="EMBL" id="CM055101">
    <property type="protein sequence ID" value="KAJ7540493.1"/>
    <property type="molecule type" value="Genomic_DNA"/>
</dbReference>
<accession>A0ACC2CEL5</accession>
<evidence type="ECO:0000313" key="1">
    <source>
        <dbReference type="EMBL" id="KAJ7540493.1"/>
    </source>
</evidence>
<proteinExistence type="predicted"/>
<evidence type="ECO:0000313" key="2">
    <source>
        <dbReference type="Proteomes" id="UP001162992"/>
    </source>
</evidence>
<name>A0ACC2CEL5_DIPCM</name>
<keyword evidence="2" id="KW-1185">Reference proteome</keyword>
<gene>
    <name evidence="1" type="ORF">O6H91_10G018000</name>
</gene>
<dbReference type="Proteomes" id="UP001162992">
    <property type="component" value="Chromosome 10"/>
</dbReference>
<comment type="caution">
    <text evidence="1">The sequence shown here is derived from an EMBL/GenBank/DDBJ whole genome shotgun (WGS) entry which is preliminary data.</text>
</comment>
<organism evidence="1 2">
    <name type="scientific">Diphasiastrum complanatum</name>
    <name type="common">Issler's clubmoss</name>
    <name type="synonym">Lycopodium complanatum</name>
    <dbReference type="NCBI Taxonomy" id="34168"/>
    <lineage>
        <taxon>Eukaryota</taxon>
        <taxon>Viridiplantae</taxon>
        <taxon>Streptophyta</taxon>
        <taxon>Embryophyta</taxon>
        <taxon>Tracheophyta</taxon>
        <taxon>Lycopodiopsida</taxon>
        <taxon>Lycopodiales</taxon>
        <taxon>Lycopodiaceae</taxon>
        <taxon>Lycopodioideae</taxon>
        <taxon>Diphasiastrum</taxon>
    </lineage>
</organism>
<sequence>MDQKKCELCTAQAELYCSADDAYVCWDCDAQVHGANFLVARHHRSVLCRNCSSPTLWRASGTPFHRTSRLCPSCSSGNVERPHRSNNKRTRSCKRPDVSMVHSTSLSLGGSDIICSKLEHIDQKFLDQDCNSHIPEQCTCMVSQNKNVLASLTSYSTVSLIVEEPWSRQSHTSDVSSSDSESVSSTTSSSNV</sequence>